<protein>
    <recommendedName>
        <fullName evidence="3">Deoxyribose-phosphate aldolase</fullName>
        <ecNumber evidence="3">4.1.2.4</ecNumber>
    </recommendedName>
</protein>
<name>A0A9D1U9T9_9BACT</name>
<reference evidence="4" key="1">
    <citation type="journal article" date="2021" name="PeerJ">
        <title>Extensive microbial diversity within the chicken gut microbiome revealed by metagenomics and culture.</title>
        <authorList>
            <person name="Gilroy R."/>
            <person name="Ravi A."/>
            <person name="Getino M."/>
            <person name="Pursley I."/>
            <person name="Horton D.L."/>
            <person name="Alikhan N.F."/>
            <person name="Baker D."/>
            <person name="Gharbi K."/>
            <person name="Hall N."/>
            <person name="Watson M."/>
            <person name="Adriaenssens E.M."/>
            <person name="Foster-Nyarko E."/>
            <person name="Jarju S."/>
            <person name="Secka A."/>
            <person name="Antonio M."/>
            <person name="Oren A."/>
            <person name="Chaudhuri R.R."/>
            <person name="La Ragione R."/>
            <person name="Hildebrand F."/>
            <person name="Pallen M.J."/>
        </authorList>
    </citation>
    <scope>NUCLEOTIDE SEQUENCE</scope>
    <source>
        <strain evidence="4">ChiSxjej5B17-1746</strain>
    </source>
</reference>
<dbReference type="InterPro" id="IPR013785">
    <property type="entry name" value="Aldolase_TIM"/>
</dbReference>
<dbReference type="EC" id="4.1.2.4" evidence="3"/>
<dbReference type="PIRSF" id="PIRSF001357">
    <property type="entry name" value="DeoC"/>
    <property type="match status" value="1"/>
</dbReference>
<keyword evidence="2" id="KW-0704">Schiff base</keyword>
<dbReference type="PANTHER" id="PTHR10889">
    <property type="entry name" value="DEOXYRIBOSE-PHOSPHATE ALDOLASE"/>
    <property type="match status" value="1"/>
</dbReference>
<dbReference type="NCBIfam" id="TIGR00126">
    <property type="entry name" value="deoC"/>
    <property type="match status" value="1"/>
</dbReference>
<evidence type="ECO:0000256" key="3">
    <source>
        <dbReference type="NCBIfam" id="TIGR00126"/>
    </source>
</evidence>
<dbReference type="SUPFAM" id="SSF51569">
    <property type="entry name" value="Aldolase"/>
    <property type="match status" value="1"/>
</dbReference>
<keyword evidence="4" id="KW-0456">Lyase</keyword>
<gene>
    <name evidence="4" type="primary">deoC</name>
    <name evidence="4" type="ORF">H9874_05265</name>
</gene>
<organism evidence="4 5">
    <name type="scientific">Candidatus Bilophila faecipullorum</name>
    <dbReference type="NCBI Taxonomy" id="2838482"/>
    <lineage>
        <taxon>Bacteria</taxon>
        <taxon>Pseudomonadati</taxon>
        <taxon>Thermodesulfobacteriota</taxon>
        <taxon>Desulfovibrionia</taxon>
        <taxon>Desulfovibrionales</taxon>
        <taxon>Desulfovibrionaceae</taxon>
        <taxon>Bilophila</taxon>
    </lineage>
</organism>
<dbReference type="GO" id="GO:0016052">
    <property type="term" value="P:carbohydrate catabolic process"/>
    <property type="evidence" value="ECO:0007669"/>
    <property type="project" value="TreeGrafter"/>
</dbReference>
<dbReference type="EMBL" id="DXGI01000190">
    <property type="protein sequence ID" value="HIW78540.1"/>
    <property type="molecule type" value="Genomic_DNA"/>
</dbReference>
<sequence>MQLDGIALDARDAAARIDHTVLAPDATRADMEKACAVARSYGFRAVFTNPYWSPLVAELLDGSGIAAGISAAFPLGSISTESKVREVMDVVERLDGKPCAVDMVTNIGLLKEKRYADYTADIRAVVRAVQGRAMEVKAILETSLLTPEEIRAACLCAAEASADYAKTSTGRAGAPSLEHIAIMKAALPPSVGVKFSGFGTLNAPELAICAFALGADLLGSPCGDVIVDALSSRYAALRVSLNAG</sequence>
<dbReference type="SMART" id="SM01133">
    <property type="entry name" value="DeoC"/>
    <property type="match status" value="1"/>
</dbReference>
<evidence type="ECO:0000313" key="4">
    <source>
        <dbReference type="EMBL" id="HIW78540.1"/>
    </source>
</evidence>
<dbReference type="AlphaFoldDB" id="A0A9D1U9T9"/>
<keyword evidence="1" id="KW-0963">Cytoplasm</keyword>
<dbReference type="Proteomes" id="UP000824264">
    <property type="component" value="Unassembled WGS sequence"/>
</dbReference>
<evidence type="ECO:0000313" key="5">
    <source>
        <dbReference type="Proteomes" id="UP000824264"/>
    </source>
</evidence>
<dbReference type="Gene3D" id="3.20.20.70">
    <property type="entry name" value="Aldolase class I"/>
    <property type="match status" value="1"/>
</dbReference>
<dbReference type="GO" id="GO:0009264">
    <property type="term" value="P:deoxyribonucleotide catabolic process"/>
    <property type="evidence" value="ECO:0007669"/>
    <property type="project" value="UniProtKB-UniRule"/>
</dbReference>
<comment type="caution">
    <text evidence="4">The sequence shown here is derived from an EMBL/GenBank/DDBJ whole genome shotgun (WGS) entry which is preliminary data.</text>
</comment>
<evidence type="ECO:0000256" key="2">
    <source>
        <dbReference type="ARBA" id="ARBA00023270"/>
    </source>
</evidence>
<accession>A0A9D1U9T9</accession>
<dbReference type="GO" id="GO:0005737">
    <property type="term" value="C:cytoplasm"/>
    <property type="evidence" value="ECO:0007669"/>
    <property type="project" value="InterPro"/>
</dbReference>
<evidence type="ECO:0000256" key="1">
    <source>
        <dbReference type="ARBA" id="ARBA00022490"/>
    </source>
</evidence>
<proteinExistence type="predicted"/>
<dbReference type="InterPro" id="IPR011343">
    <property type="entry name" value="DeoC"/>
</dbReference>
<dbReference type="InterPro" id="IPR002915">
    <property type="entry name" value="DeoC/FbaB/LacD_aldolase"/>
</dbReference>
<reference evidence="4" key="2">
    <citation type="submission" date="2021-04" db="EMBL/GenBank/DDBJ databases">
        <authorList>
            <person name="Gilroy R."/>
        </authorList>
    </citation>
    <scope>NUCLEOTIDE SEQUENCE</scope>
    <source>
        <strain evidence="4">ChiSxjej5B17-1746</strain>
    </source>
</reference>
<dbReference type="PANTHER" id="PTHR10889:SF1">
    <property type="entry name" value="DEOXYRIBOSE-PHOSPHATE ALDOLASE"/>
    <property type="match status" value="1"/>
</dbReference>
<dbReference type="GO" id="GO:0004139">
    <property type="term" value="F:deoxyribose-phosphate aldolase activity"/>
    <property type="evidence" value="ECO:0007669"/>
    <property type="project" value="UniProtKB-UniRule"/>
</dbReference>